<dbReference type="KEGG" id="nai:NECAME_17302"/>
<proteinExistence type="predicted"/>
<evidence type="ECO:0000313" key="2">
    <source>
        <dbReference type="EMBL" id="ETN83991.1"/>
    </source>
</evidence>
<reference evidence="3" key="1">
    <citation type="journal article" date="2014" name="Nat. Genet.">
        <title>Genome of the human hookworm Necator americanus.</title>
        <authorList>
            <person name="Tang Y.T."/>
            <person name="Gao X."/>
            <person name="Rosa B.A."/>
            <person name="Abubucker S."/>
            <person name="Hallsworth-Pepin K."/>
            <person name="Martin J."/>
            <person name="Tyagi R."/>
            <person name="Heizer E."/>
            <person name="Zhang X."/>
            <person name="Bhonagiri-Palsikar V."/>
            <person name="Minx P."/>
            <person name="Warren W.C."/>
            <person name="Wang Q."/>
            <person name="Zhan B."/>
            <person name="Hotez P.J."/>
            <person name="Sternberg P.W."/>
            <person name="Dougall A."/>
            <person name="Gaze S.T."/>
            <person name="Mulvenna J."/>
            <person name="Sotillo J."/>
            <person name="Ranganathan S."/>
            <person name="Rabelo E.M."/>
            <person name="Wilson R.K."/>
            <person name="Felgner P.L."/>
            <person name="Bethony J."/>
            <person name="Hawdon J.M."/>
            <person name="Gasser R.B."/>
            <person name="Loukas A."/>
            <person name="Mitreva M."/>
        </authorList>
    </citation>
    <scope>NUCLEOTIDE SEQUENCE [LARGE SCALE GENOMIC DNA]</scope>
</reference>
<organism evidence="2 3">
    <name type="scientific">Necator americanus</name>
    <name type="common">Human hookworm</name>
    <dbReference type="NCBI Taxonomy" id="51031"/>
    <lineage>
        <taxon>Eukaryota</taxon>
        <taxon>Metazoa</taxon>
        <taxon>Ecdysozoa</taxon>
        <taxon>Nematoda</taxon>
        <taxon>Chromadorea</taxon>
        <taxon>Rhabditida</taxon>
        <taxon>Rhabditina</taxon>
        <taxon>Rhabditomorpha</taxon>
        <taxon>Strongyloidea</taxon>
        <taxon>Ancylostomatidae</taxon>
        <taxon>Bunostominae</taxon>
        <taxon>Necator</taxon>
    </lineage>
</organism>
<dbReference type="EMBL" id="KI658052">
    <property type="protein sequence ID" value="ETN83991.1"/>
    <property type="molecule type" value="Genomic_DNA"/>
</dbReference>
<evidence type="ECO:0000256" key="1">
    <source>
        <dbReference type="SAM" id="MobiDB-lite"/>
    </source>
</evidence>
<dbReference type="AlphaFoldDB" id="W2TS99"/>
<protein>
    <submittedName>
        <fullName evidence="2">Uncharacterized protein</fullName>
    </submittedName>
</protein>
<feature type="region of interest" description="Disordered" evidence="1">
    <location>
        <begin position="48"/>
        <end position="67"/>
    </location>
</feature>
<evidence type="ECO:0000313" key="3">
    <source>
        <dbReference type="Proteomes" id="UP000053676"/>
    </source>
</evidence>
<dbReference type="Proteomes" id="UP000053676">
    <property type="component" value="Unassembled WGS sequence"/>
</dbReference>
<sequence>MSWIANAALTWAHAKAKNAHLYINNDLSNAMDELQKVKRELKRLKTALPLPPTPHFTRTSWMGAEAS</sequence>
<accession>W2TS99</accession>
<name>W2TS99_NECAM</name>
<gene>
    <name evidence="2" type="ORF">NECAME_17302</name>
</gene>
<keyword evidence="3" id="KW-1185">Reference proteome</keyword>